<dbReference type="SUPFAM" id="SSF52540">
    <property type="entry name" value="P-loop containing nucleoside triphosphate hydrolases"/>
    <property type="match status" value="1"/>
</dbReference>
<dbReference type="GO" id="GO:0005524">
    <property type="term" value="F:ATP binding"/>
    <property type="evidence" value="ECO:0007669"/>
    <property type="project" value="UniProtKB-UniRule"/>
</dbReference>
<evidence type="ECO:0000256" key="3">
    <source>
        <dbReference type="ARBA" id="ARBA00022705"/>
    </source>
</evidence>
<dbReference type="GO" id="GO:0003697">
    <property type="term" value="F:single-stranded DNA binding"/>
    <property type="evidence" value="ECO:0007669"/>
    <property type="project" value="TreeGrafter"/>
</dbReference>
<dbReference type="Pfam" id="PF00493">
    <property type="entry name" value="MCM"/>
    <property type="match status" value="1"/>
</dbReference>
<dbReference type="Gene3D" id="2.20.28.10">
    <property type="match status" value="1"/>
</dbReference>
<name>A0A9P8Q826_WICPI</name>
<dbReference type="GO" id="GO:0097373">
    <property type="term" value="C:MCM core complex"/>
    <property type="evidence" value="ECO:0007669"/>
    <property type="project" value="UniProtKB-ARBA"/>
</dbReference>
<reference evidence="15" key="1">
    <citation type="journal article" date="2021" name="Open Biol.">
        <title>Shared evolutionary footprints suggest mitochondrial oxidative damage underlies multiple complex I losses in fungi.</title>
        <authorList>
            <person name="Schikora-Tamarit M.A."/>
            <person name="Marcet-Houben M."/>
            <person name="Nosek J."/>
            <person name="Gabaldon T."/>
        </authorList>
    </citation>
    <scope>NUCLEOTIDE SEQUENCE</scope>
    <source>
        <strain evidence="15">CBS2887</strain>
    </source>
</reference>
<dbReference type="InterPro" id="IPR027417">
    <property type="entry name" value="P-loop_NTPase"/>
</dbReference>
<gene>
    <name evidence="15" type="ORF">WICPIJ_003002</name>
</gene>
<dbReference type="GO" id="GO:0006279">
    <property type="term" value="P:premeiotic DNA replication"/>
    <property type="evidence" value="ECO:0007669"/>
    <property type="project" value="UniProtKB-ARBA"/>
</dbReference>
<comment type="similarity">
    <text evidence="2 11">Belongs to the MCM family.</text>
</comment>
<dbReference type="InterPro" id="IPR001208">
    <property type="entry name" value="MCM_dom"/>
</dbReference>
<dbReference type="InterPro" id="IPR027925">
    <property type="entry name" value="MCM_N"/>
</dbReference>
<feature type="region of interest" description="Disordered" evidence="13">
    <location>
        <begin position="760"/>
        <end position="801"/>
    </location>
</feature>
<dbReference type="Gene3D" id="1.20.58.870">
    <property type="match status" value="1"/>
</dbReference>
<dbReference type="FunFam" id="3.40.50.300:FF:000115">
    <property type="entry name" value="DNA helicase"/>
    <property type="match status" value="1"/>
</dbReference>
<evidence type="ECO:0000256" key="11">
    <source>
        <dbReference type="RuleBase" id="RU004070"/>
    </source>
</evidence>
<keyword evidence="3 12" id="KW-0235">DNA replication</keyword>
<evidence type="ECO:0000256" key="8">
    <source>
        <dbReference type="ARBA" id="ARBA00023125"/>
    </source>
</evidence>
<keyword evidence="8 11" id="KW-0238">DNA-binding</keyword>
<comment type="caution">
    <text evidence="15">The sequence shown here is derived from an EMBL/GenBank/DDBJ whole genome shotgun (WGS) entry which is preliminary data.</text>
</comment>
<dbReference type="Gene3D" id="3.40.50.300">
    <property type="entry name" value="P-loop containing nucleotide triphosphate hydrolases"/>
    <property type="match status" value="1"/>
</dbReference>
<dbReference type="GO" id="GO:0043596">
    <property type="term" value="C:nuclear replication fork"/>
    <property type="evidence" value="ECO:0007669"/>
    <property type="project" value="UniProtKB-ARBA"/>
</dbReference>
<dbReference type="GO" id="GO:0006270">
    <property type="term" value="P:DNA replication initiation"/>
    <property type="evidence" value="ECO:0007669"/>
    <property type="project" value="UniProtKB-UniRule"/>
</dbReference>
<dbReference type="GO" id="GO:0071162">
    <property type="term" value="C:CMG complex"/>
    <property type="evidence" value="ECO:0007669"/>
    <property type="project" value="UniProtKB-ARBA"/>
</dbReference>
<dbReference type="GO" id="GO:0042555">
    <property type="term" value="C:MCM complex"/>
    <property type="evidence" value="ECO:0007669"/>
    <property type="project" value="UniProtKB-UniRule"/>
</dbReference>
<dbReference type="GO" id="GO:0003688">
    <property type="term" value="F:DNA replication origin binding"/>
    <property type="evidence" value="ECO:0007669"/>
    <property type="project" value="UniProtKB-ARBA"/>
</dbReference>
<dbReference type="PANTHER" id="PTHR11630:SF43">
    <property type="entry name" value="DNA REPLICATION LICENSING FACTOR MCM6"/>
    <property type="match status" value="1"/>
</dbReference>
<dbReference type="OrthoDB" id="1744952at2759"/>
<dbReference type="PRINTS" id="PR01662">
    <property type="entry name" value="MCMPROTEIN6"/>
</dbReference>
<evidence type="ECO:0000256" key="6">
    <source>
        <dbReference type="ARBA" id="ARBA00022806"/>
    </source>
</evidence>
<comment type="subcellular location">
    <subcellularLocation>
        <location evidence="1 12">Nucleus</location>
    </subcellularLocation>
</comment>
<dbReference type="EMBL" id="JAEUBG010001689">
    <property type="protein sequence ID" value="KAH3686003.1"/>
    <property type="molecule type" value="Genomic_DNA"/>
</dbReference>
<dbReference type="InterPro" id="IPR008049">
    <property type="entry name" value="MCM6"/>
</dbReference>
<dbReference type="SMART" id="SM00350">
    <property type="entry name" value="MCM"/>
    <property type="match status" value="1"/>
</dbReference>
<keyword evidence="9" id="KW-0539">Nucleus</keyword>
<evidence type="ECO:0000256" key="5">
    <source>
        <dbReference type="ARBA" id="ARBA00022801"/>
    </source>
</evidence>
<dbReference type="Pfam" id="PF17855">
    <property type="entry name" value="MCM_lid"/>
    <property type="match status" value="1"/>
</dbReference>
<dbReference type="Pfam" id="PF14551">
    <property type="entry name" value="MCM_N"/>
    <property type="match status" value="1"/>
</dbReference>
<keyword evidence="10 12" id="KW-0131">Cell cycle</keyword>
<dbReference type="CDD" id="cd17757">
    <property type="entry name" value="MCM6"/>
    <property type="match status" value="1"/>
</dbReference>
<dbReference type="SUPFAM" id="SSF50249">
    <property type="entry name" value="Nucleic acid-binding proteins"/>
    <property type="match status" value="1"/>
</dbReference>
<evidence type="ECO:0000256" key="2">
    <source>
        <dbReference type="ARBA" id="ARBA00008010"/>
    </source>
</evidence>
<dbReference type="GO" id="GO:1902969">
    <property type="term" value="P:mitotic DNA replication"/>
    <property type="evidence" value="ECO:0007669"/>
    <property type="project" value="TreeGrafter"/>
</dbReference>
<feature type="region of interest" description="Disordered" evidence="13">
    <location>
        <begin position="39"/>
        <end position="58"/>
    </location>
</feature>
<dbReference type="InterPro" id="IPR041024">
    <property type="entry name" value="Mcm6_C"/>
</dbReference>
<dbReference type="PANTHER" id="PTHR11630">
    <property type="entry name" value="DNA REPLICATION LICENSING FACTOR MCM FAMILY MEMBER"/>
    <property type="match status" value="1"/>
</dbReference>
<dbReference type="AlphaFoldDB" id="A0A9P8Q826"/>
<dbReference type="Pfam" id="PF17207">
    <property type="entry name" value="MCM_OB"/>
    <property type="match status" value="1"/>
</dbReference>
<dbReference type="GO" id="GO:0016787">
    <property type="term" value="F:hydrolase activity"/>
    <property type="evidence" value="ECO:0007669"/>
    <property type="project" value="UniProtKB-KW"/>
</dbReference>
<accession>A0A9P8Q826</accession>
<dbReference type="GO" id="GO:0006267">
    <property type="term" value="P:pre-replicative complex assembly involved in nuclear cell cycle DNA replication"/>
    <property type="evidence" value="ECO:0007669"/>
    <property type="project" value="UniProtKB-ARBA"/>
</dbReference>
<dbReference type="Gene3D" id="2.40.50.140">
    <property type="entry name" value="Nucleic acid-binding proteins"/>
    <property type="match status" value="1"/>
</dbReference>
<keyword evidence="7 11" id="KW-0067">ATP-binding</keyword>
<evidence type="ECO:0000256" key="10">
    <source>
        <dbReference type="ARBA" id="ARBA00023306"/>
    </source>
</evidence>
<evidence type="ECO:0000256" key="7">
    <source>
        <dbReference type="ARBA" id="ARBA00022840"/>
    </source>
</evidence>
<dbReference type="GO" id="GO:0000727">
    <property type="term" value="P:double-strand break repair via break-induced replication"/>
    <property type="evidence" value="ECO:0007669"/>
    <property type="project" value="UniProtKB-ARBA"/>
</dbReference>
<feature type="region of interest" description="Disordered" evidence="13">
    <location>
        <begin position="1"/>
        <end position="29"/>
    </location>
</feature>
<protein>
    <recommendedName>
        <fullName evidence="12">DNA replication licensing factor MCM6</fullName>
        <ecNumber evidence="12">3.6.4.12</ecNumber>
    </recommendedName>
</protein>
<dbReference type="InterPro" id="IPR018525">
    <property type="entry name" value="MCM_CS"/>
</dbReference>
<dbReference type="GO" id="GO:0006271">
    <property type="term" value="P:DNA strand elongation involved in DNA replication"/>
    <property type="evidence" value="ECO:0007669"/>
    <property type="project" value="UniProtKB-ARBA"/>
</dbReference>
<proteinExistence type="inferred from homology"/>
<dbReference type="PROSITE" id="PS00847">
    <property type="entry name" value="MCM_1"/>
    <property type="match status" value="1"/>
</dbReference>
<dbReference type="InterPro" id="IPR031327">
    <property type="entry name" value="MCM"/>
</dbReference>
<feature type="domain" description="MCM C-terminal AAA(+) ATPase" evidence="14">
    <location>
        <begin position="446"/>
        <end position="652"/>
    </location>
</feature>
<dbReference type="InterPro" id="IPR033762">
    <property type="entry name" value="MCM_OB"/>
</dbReference>
<evidence type="ECO:0000313" key="16">
    <source>
        <dbReference type="Proteomes" id="UP000774326"/>
    </source>
</evidence>
<keyword evidence="4 11" id="KW-0547">Nucleotide-binding</keyword>
<dbReference type="EC" id="3.6.4.12" evidence="12"/>
<comment type="function">
    <text evidence="12">Acts as component of the MCM2-7 complex (MCM complex) which is the replicative helicase essential for 'once per cell cycle' DNA replication initiation and elongation in eukaryotic cells. The active ATPase sites in the MCM2-7 ring are formed through the interaction surfaces of two neighboring subunits such that a critical structure of a conserved arginine finger motif is provided in trans relative to the ATP-binding site of the Walker A box of the adjacent subunit. The six ATPase active sites, however, are likely to contribute differentially to the complex helicase activity.</text>
</comment>
<dbReference type="Proteomes" id="UP000774326">
    <property type="component" value="Unassembled WGS sequence"/>
</dbReference>
<reference evidence="15" key="2">
    <citation type="submission" date="2021-01" db="EMBL/GenBank/DDBJ databases">
        <authorList>
            <person name="Schikora-Tamarit M.A."/>
        </authorList>
    </citation>
    <scope>NUCLEOTIDE SEQUENCE</scope>
    <source>
        <strain evidence="15">CBS2887</strain>
    </source>
</reference>
<feature type="compositionally biased region" description="Acidic residues" evidence="13">
    <location>
        <begin position="764"/>
        <end position="779"/>
    </location>
</feature>
<dbReference type="InterPro" id="IPR012340">
    <property type="entry name" value="NA-bd_OB-fold"/>
</dbReference>
<sequence>MSSPATFPSDLGGGASQHSPGPLSDLAQNVDGMNLGFEAEEGNAQRRGATRRQRPNMNAIPKVKDTTGEKVGETFERFLEGFTKYFESSQLTNEEQTLYAKYHNRIYIAQIVQMRSENRATIYIDLEDVKSVEEGLLFQAITDSYYRFLPYLQTALRKVITKYAPGLLMRKRGERKTKDEDVLDDDLMDEEERKEDEIELNLRIFQISFYNLGVLNRLRDVKTELVGHLISISGTITRTSEVRPELYKATFTCQECKTEINGIEQLFKYTEPTECPNTACNNQTSWVLDVSKSQFADWQKLRVQENAEEIPTGSMPRTIDIVLRGEVVEKAKPGDKCKFTGTPIVLPDLTQLRLPGVKPQAQRDLGTRTGIDTGVTGLKQLGVRDLTYSVAFLASHITSLVSKQADIKFGDETEELSQTRSLANYFKTLTESEKSELKEMLADTHIYSNLVQSIAPSVFGHDIVKKGILLQMLGGVHKRTVDGIKLRGDINVCIVGDPSTSKSQFLKYVTSFAPRSIYTSGKASSAAGLTAAVVRDEETGEFTIEAGALMLADNGICCIDEFDKMNVGDQVAIHEAMEQQTISIAKAGINATLNARTSILAAANPIQGRYNRKTSLRGNLNMTAPIMSRFDLFFVILDDVNENVDTKLASHIVDLHMKQDEAIHPKYSAEQVKRYIQYVRFLTPKLSQEAGEVLIENYIKIREDDKGARGSYGITVRQLESMIRLSEAIARANGKEIVTEEMVDQAYDLLKRSIIRPLDTNVELPEEEEDLEPEADADADGNGGNEPEQPPSPAEAPSPNAYQDKEEIIKTEKPKQIVIESSKFDAITKIMAQAIYKDTKQNGNGLTKEDLIHAYMSVIEDEMDSEESFWMEKKIASKVLTKLKKDQTFLAIRGDIDEDDYEMDADTRNLRVKEARTVYSLNPNKSLYTYYAEDESSDDDRDFRDVVKQQQDAEPDISGDESEHQADQDMGDD</sequence>
<evidence type="ECO:0000256" key="12">
    <source>
        <dbReference type="RuleBase" id="RU368064"/>
    </source>
</evidence>
<evidence type="ECO:0000256" key="9">
    <source>
        <dbReference type="ARBA" id="ARBA00023242"/>
    </source>
</evidence>
<evidence type="ECO:0000256" key="4">
    <source>
        <dbReference type="ARBA" id="ARBA00022741"/>
    </source>
</evidence>
<dbReference type="GO" id="GO:1990518">
    <property type="term" value="F:single-stranded 3'-5' DNA helicase activity"/>
    <property type="evidence" value="ECO:0007669"/>
    <property type="project" value="TreeGrafter"/>
</dbReference>
<dbReference type="GO" id="GO:0005656">
    <property type="term" value="C:nuclear pre-replicative complex"/>
    <property type="evidence" value="ECO:0007669"/>
    <property type="project" value="UniProtKB-ARBA"/>
</dbReference>
<keyword evidence="5 12" id="KW-0378">Hydrolase</keyword>
<dbReference type="PROSITE" id="PS50051">
    <property type="entry name" value="MCM_2"/>
    <property type="match status" value="1"/>
</dbReference>
<dbReference type="Gene3D" id="3.30.1640.10">
    <property type="entry name" value="mini-chromosome maintenance (MCM) complex, chain A, domain 1"/>
    <property type="match status" value="1"/>
</dbReference>
<keyword evidence="16" id="KW-1185">Reference proteome</keyword>
<dbReference type="InterPro" id="IPR041562">
    <property type="entry name" value="MCM_lid"/>
</dbReference>
<evidence type="ECO:0000259" key="14">
    <source>
        <dbReference type="PROSITE" id="PS50051"/>
    </source>
</evidence>
<evidence type="ECO:0000256" key="13">
    <source>
        <dbReference type="SAM" id="MobiDB-lite"/>
    </source>
</evidence>
<evidence type="ECO:0000256" key="1">
    <source>
        <dbReference type="ARBA" id="ARBA00004123"/>
    </source>
</evidence>
<dbReference type="PRINTS" id="PR01657">
    <property type="entry name" value="MCMFAMILY"/>
</dbReference>
<organism evidence="15 16">
    <name type="scientific">Wickerhamomyces pijperi</name>
    <name type="common">Yeast</name>
    <name type="synonym">Pichia pijperi</name>
    <dbReference type="NCBI Taxonomy" id="599730"/>
    <lineage>
        <taxon>Eukaryota</taxon>
        <taxon>Fungi</taxon>
        <taxon>Dikarya</taxon>
        <taxon>Ascomycota</taxon>
        <taxon>Saccharomycotina</taxon>
        <taxon>Saccharomycetes</taxon>
        <taxon>Phaffomycetales</taxon>
        <taxon>Wickerhamomycetaceae</taxon>
        <taxon>Wickerhamomyces</taxon>
    </lineage>
</organism>
<comment type="catalytic activity">
    <reaction evidence="12">
        <text>ATP + H2O = ADP + phosphate + H(+)</text>
        <dbReference type="Rhea" id="RHEA:13065"/>
        <dbReference type="ChEBI" id="CHEBI:15377"/>
        <dbReference type="ChEBI" id="CHEBI:15378"/>
        <dbReference type="ChEBI" id="CHEBI:30616"/>
        <dbReference type="ChEBI" id="CHEBI:43474"/>
        <dbReference type="ChEBI" id="CHEBI:456216"/>
        <dbReference type="EC" id="3.6.4.12"/>
    </reaction>
</comment>
<dbReference type="FunFam" id="2.20.28.10:FF:000003">
    <property type="entry name" value="DNA helicase"/>
    <property type="match status" value="1"/>
</dbReference>
<dbReference type="Pfam" id="PF18263">
    <property type="entry name" value="WHD_MCM6"/>
    <property type="match status" value="1"/>
</dbReference>
<evidence type="ECO:0000313" key="15">
    <source>
        <dbReference type="EMBL" id="KAH3686003.1"/>
    </source>
</evidence>
<comment type="subunit">
    <text evidence="12">Component of the MCM2-7 complex.</text>
</comment>
<keyword evidence="6 12" id="KW-0347">Helicase</keyword>
<feature type="region of interest" description="Disordered" evidence="13">
    <location>
        <begin position="933"/>
        <end position="973"/>
    </location>
</feature>